<proteinExistence type="predicted"/>
<dbReference type="AlphaFoldDB" id="A0A7Y6RBB7"/>
<comment type="caution">
    <text evidence="1">The sequence shown here is derived from an EMBL/GenBank/DDBJ whole genome shotgun (WGS) entry which is preliminary data.</text>
</comment>
<gene>
    <name evidence="1" type="ORF">HUO07_06540</name>
</gene>
<reference evidence="1 2" key="1">
    <citation type="submission" date="2020-06" db="EMBL/GenBank/DDBJ databases">
        <title>Halomonas sp. QX-1 draft genome sequence.</title>
        <authorList>
            <person name="Qiu X."/>
        </authorList>
    </citation>
    <scope>NUCLEOTIDE SEQUENCE [LARGE SCALE GENOMIC DNA]</scope>
    <source>
        <strain evidence="1 2">QX-1</strain>
    </source>
</reference>
<dbReference type="RefSeq" id="WP_176302902.1">
    <property type="nucleotide sequence ID" value="NZ_JABWCV010000006.1"/>
</dbReference>
<evidence type="ECO:0000313" key="2">
    <source>
        <dbReference type="Proteomes" id="UP000589984"/>
    </source>
</evidence>
<dbReference type="Pfam" id="PF10707">
    <property type="entry name" value="YrbL-PhoP_reg"/>
    <property type="match status" value="1"/>
</dbReference>
<evidence type="ECO:0008006" key="3">
    <source>
        <dbReference type="Google" id="ProtNLM"/>
    </source>
</evidence>
<dbReference type="EMBL" id="JABWCV010000006">
    <property type="protein sequence ID" value="NVF13825.1"/>
    <property type="molecule type" value="Genomic_DNA"/>
</dbReference>
<protein>
    <recommendedName>
        <fullName evidence="3">PhoP regulatory network protein YrbL</fullName>
    </recommendedName>
</protein>
<organism evidence="1 2">
    <name type="scientific">Vreelandella maris</name>
    <dbReference type="NCBI Taxonomy" id="2729617"/>
    <lineage>
        <taxon>Bacteria</taxon>
        <taxon>Pseudomonadati</taxon>
        <taxon>Pseudomonadota</taxon>
        <taxon>Gammaproteobacteria</taxon>
        <taxon>Oceanospirillales</taxon>
        <taxon>Halomonadaceae</taxon>
        <taxon>Vreelandella</taxon>
    </lineage>
</organism>
<name>A0A7Y6RBB7_9GAMM</name>
<evidence type="ECO:0000313" key="1">
    <source>
        <dbReference type="EMBL" id="NVF13825.1"/>
    </source>
</evidence>
<keyword evidence="2" id="KW-1185">Reference proteome</keyword>
<accession>A0A7Y6RBB7</accession>
<dbReference type="Proteomes" id="UP000589984">
    <property type="component" value="Unassembled WGS sequence"/>
</dbReference>
<dbReference type="InterPro" id="IPR019647">
    <property type="entry name" value="PhoP_reg_network_YrbL"/>
</dbReference>
<sequence>MFVSFREIKKQIKNSNEIILSDNNILSYGSNRICYLDESNPSTLIKIARHPERWKKDHRQSFSEWYVSKTVEPKNTECCISLCQSWVRTNKGPGLVVERIVDDQGQSTTLRKLLFRKELTVEYALLLVEKIVYKFSTTGIPASDFNIDNFVIEGDRTNNKLIMIDGFSPKKLNLKTRLLLQSKVLSNYYTKRKWRKTKSRFTDCAQKVYAGDYNFAAAMPLSDTSNSEGLKANQ</sequence>